<gene>
    <name evidence="2" type="ORF">M5X12_31295</name>
</gene>
<organism evidence="2 3">
    <name type="scientific">Paenibacillus alvei</name>
    <name type="common">Bacillus alvei</name>
    <dbReference type="NCBI Taxonomy" id="44250"/>
    <lineage>
        <taxon>Bacteria</taxon>
        <taxon>Bacillati</taxon>
        <taxon>Bacillota</taxon>
        <taxon>Bacilli</taxon>
        <taxon>Bacillales</taxon>
        <taxon>Paenibacillaceae</taxon>
        <taxon>Paenibacillus</taxon>
    </lineage>
</organism>
<proteinExistence type="predicted"/>
<dbReference type="Proteomes" id="UP001527181">
    <property type="component" value="Unassembled WGS sequence"/>
</dbReference>
<reference evidence="2 3" key="1">
    <citation type="submission" date="2022-05" db="EMBL/GenBank/DDBJ databases">
        <title>Genome Sequencing of Bee-Associated Microbes.</title>
        <authorList>
            <person name="Dunlap C."/>
        </authorList>
    </citation>
    <scope>NUCLEOTIDE SEQUENCE [LARGE SCALE GENOMIC DNA]</scope>
    <source>
        <strain evidence="2 3">NRRL B-04010</strain>
    </source>
</reference>
<sequence length="409" mass="47379">MKELNRVPRSKLYCLEPINKGQFSVESLTGYISRLAESHCVLTGELFADEISPLLNKAYLKDLSLKGGTSFYGGAHTINGMGQHAQQMKLVMEKLTGCKNLEETTVIRFRNILSNRGLLRTTRAWCPYCYQDDKSRNSIIYDRQIWTLQSTIYCPVHLCLLQSRCTSCERDMLVFERRTRPGYCSKCSSWLGNDSTNNSDDLSWRQFKSVQCSRVISNQSILTMQEMLENLQQTFELGQLTTIAKMIGVPKNTIWGWFHQRALPPLEYYLRVYVLYTDLKLASSFEPSWKSGDFKVTRGVYSDEEILYVMKLQPSSLRMMAKRIGCDRRVIVKRFPALSKTIVQQQELFKNKKICRRINLIKHELDMLVKAMSKSGDRITRKSIEKRLGKPQLTREMAVQFHIHESISK</sequence>
<protein>
    <submittedName>
        <fullName evidence="2">TniQ family protein</fullName>
    </submittedName>
</protein>
<dbReference type="RefSeq" id="WP_268599505.1">
    <property type="nucleotide sequence ID" value="NZ_JAMDNP010000144.1"/>
</dbReference>
<dbReference type="Pfam" id="PF06527">
    <property type="entry name" value="TniQ"/>
    <property type="match status" value="1"/>
</dbReference>
<comment type="caution">
    <text evidence="2">The sequence shown here is derived from an EMBL/GenBank/DDBJ whole genome shotgun (WGS) entry which is preliminary data.</text>
</comment>
<accession>A0ABT4H7L8</accession>
<name>A0ABT4H7L8_PAEAL</name>
<keyword evidence="3" id="KW-1185">Reference proteome</keyword>
<feature type="domain" description="TniQ" evidence="1">
    <location>
        <begin position="23"/>
        <end position="161"/>
    </location>
</feature>
<evidence type="ECO:0000313" key="3">
    <source>
        <dbReference type="Proteomes" id="UP001527181"/>
    </source>
</evidence>
<dbReference type="InterPro" id="IPR009492">
    <property type="entry name" value="TniQ"/>
</dbReference>
<evidence type="ECO:0000313" key="2">
    <source>
        <dbReference type="EMBL" id="MCY9764985.1"/>
    </source>
</evidence>
<evidence type="ECO:0000259" key="1">
    <source>
        <dbReference type="Pfam" id="PF06527"/>
    </source>
</evidence>
<dbReference type="EMBL" id="JAMDNP010000144">
    <property type="protein sequence ID" value="MCY9764985.1"/>
    <property type="molecule type" value="Genomic_DNA"/>
</dbReference>